<sequence length="879" mass="97205">MPPNILRRIPSSLKLLLKSADSSPAPLSLLPEDILLETAQHLPSVDLLSLALTNTRFLSMFLPTLYSSVDLRCNAHCQHTLKFLLTHPHIARCIKSLIVRPNNEEWAQATPQNSMREIESWVVVTIDQMAIHLVNLKTFVWDGREFPKYDAVWQSLRLSCPELRHVGVTVGLGDFTFRFLASFCTVSSTKIPQRSRKVMPTNSALFQFNDLTGFTLRVKQLVGSGLHPPFDELPQTFWDMLLDRCPNLEHLTIDTDNERYIDVRPLFQGRWPTLRQLTLGDFVLLDAFATVDPLGTNNGMTNFLAYHQSLEHVVLHQLEGWYFPLSLTLPPTALPNLRHFSARFLMIRHIPNVMCLESLELMNHPHGTYRMSGALWAISQLPALSSLRIWIDCHDSGDADVKSDHAKYFVDILVAAPRLLHLDISCSSDPTFPMAELSAALRTTRTTHSLRSLVVTQVKKASREGDMLKDATVLFRESATLQHLKLQDAVARWRQPRDLRFTKVATFEFIPNPPVLAVQEIGHNRRGLRQEGSSTRGIPKKWHDRTRAANTRLLMIPTSPASEKSVYFDAPILHVHMSGTPTTEGVPAASHAQSLADAQTEKSTAAAVLAQEEPKPASDLSATTVSNSPQTKAEVAETIASGTPERQTSAASISPASTLSPSHHQRAATVDYAPTIGKPSIFTNADGHTIAGSTFINGAGTTGPNATAEHNESLHQRAASADAVLSEEQKAKIAKNGAKGSRQLAKIIKAEAKVEKKALDVALKELAELQKIQKTAVKREAKAQAAYTKTLTTFQKHEAAFLAARSKYEASQALLTSNTDTLEVSRSNAKEATGRMQEKSQEVDGLRTMFDVDEKERAVKLAELAASQPPRSRFSLKLG</sequence>
<feature type="domain" description="F-box" evidence="2">
    <location>
        <begin position="24"/>
        <end position="69"/>
    </location>
</feature>
<accession>A0A8H7DIR5</accession>
<name>A0A8H7DIR5_9AGAR</name>
<feature type="region of interest" description="Disordered" evidence="1">
    <location>
        <begin position="582"/>
        <end position="666"/>
    </location>
</feature>
<evidence type="ECO:0000313" key="3">
    <source>
        <dbReference type="EMBL" id="KAF7374772.1"/>
    </source>
</evidence>
<dbReference type="Gene3D" id="3.80.10.10">
    <property type="entry name" value="Ribonuclease Inhibitor"/>
    <property type="match status" value="1"/>
</dbReference>
<dbReference type="SUPFAM" id="SSF81383">
    <property type="entry name" value="F-box domain"/>
    <property type="match status" value="1"/>
</dbReference>
<feature type="compositionally biased region" description="Polar residues" evidence="1">
    <location>
        <begin position="640"/>
        <end position="662"/>
    </location>
</feature>
<dbReference type="SUPFAM" id="SSF52047">
    <property type="entry name" value="RNI-like"/>
    <property type="match status" value="1"/>
</dbReference>
<keyword evidence="4" id="KW-1185">Reference proteome</keyword>
<dbReference type="InterPro" id="IPR001810">
    <property type="entry name" value="F-box_dom"/>
</dbReference>
<dbReference type="PROSITE" id="PS50181">
    <property type="entry name" value="FBOX"/>
    <property type="match status" value="1"/>
</dbReference>
<dbReference type="OrthoDB" id="2847287at2759"/>
<reference evidence="3" key="1">
    <citation type="submission" date="2020-05" db="EMBL/GenBank/DDBJ databases">
        <title>Mycena genomes resolve the evolution of fungal bioluminescence.</title>
        <authorList>
            <person name="Tsai I.J."/>
        </authorList>
    </citation>
    <scope>NUCLEOTIDE SEQUENCE</scope>
    <source>
        <strain evidence="3">160909Yilan</strain>
    </source>
</reference>
<evidence type="ECO:0000256" key="1">
    <source>
        <dbReference type="SAM" id="MobiDB-lite"/>
    </source>
</evidence>
<dbReference type="InterPro" id="IPR032675">
    <property type="entry name" value="LRR_dom_sf"/>
</dbReference>
<dbReference type="EMBL" id="JACAZH010000002">
    <property type="protein sequence ID" value="KAF7374772.1"/>
    <property type="molecule type" value="Genomic_DNA"/>
</dbReference>
<feature type="compositionally biased region" description="Polar residues" evidence="1">
    <location>
        <begin position="620"/>
        <end position="631"/>
    </location>
</feature>
<organism evidence="3 4">
    <name type="scientific">Mycena sanguinolenta</name>
    <dbReference type="NCBI Taxonomy" id="230812"/>
    <lineage>
        <taxon>Eukaryota</taxon>
        <taxon>Fungi</taxon>
        <taxon>Dikarya</taxon>
        <taxon>Basidiomycota</taxon>
        <taxon>Agaricomycotina</taxon>
        <taxon>Agaricomycetes</taxon>
        <taxon>Agaricomycetidae</taxon>
        <taxon>Agaricales</taxon>
        <taxon>Marasmiineae</taxon>
        <taxon>Mycenaceae</taxon>
        <taxon>Mycena</taxon>
    </lineage>
</organism>
<dbReference type="InterPro" id="IPR036047">
    <property type="entry name" value="F-box-like_dom_sf"/>
</dbReference>
<evidence type="ECO:0000313" key="4">
    <source>
        <dbReference type="Proteomes" id="UP000623467"/>
    </source>
</evidence>
<dbReference type="AlphaFoldDB" id="A0A8H7DIR5"/>
<evidence type="ECO:0000259" key="2">
    <source>
        <dbReference type="PROSITE" id="PS50181"/>
    </source>
</evidence>
<gene>
    <name evidence="3" type="ORF">MSAN_00362700</name>
</gene>
<comment type="caution">
    <text evidence="3">The sequence shown here is derived from an EMBL/GenBank/DDBJ whole genome shotgun (WGS) entry which is preliminary data.</text>
</comment>
<proteinExistence type="predicted"/>
<protein>
    <submittedName>
        <fullName evidence="3">DNA binding protein Ncp1</fullName>
    </submittedName>
</protein>
<dbReference type="Proteomes" id="UP000623467">
    <property type="component" value="Unassembled WGS sequence"/>
</dbReference>
<feature type="compositionally biased region" description="Polar residues" evidence="1">
    <location>
        <begin position="591"/>
        <end position="603"/>
    </location>
</feature>